<feature type="compositionally biased region" description="Basic and acidic residues" evidence="1">
    <location>
        <begin position="41"/>
        <end position="50"/>
    </location>
</feature>
<name>A0ABD3TH98_SINWO</name>
<feature type="region of interest" description="Disordered" evidence="1">
    <location>
        <begin position="1"/>
        <end position="63"/>
    </location>
</feature>
<feature type="compositionally biased region" description="Basic and acidic residues" evidence="1">
    <location>
        <begin position="1"/>
        <end position="14"/>
    </location>
</feature>
<organism evidence="2 3">
    <name type="scientific">Sinanodonta woodiana</name>
    <name type="common">Chinese pond mussel</name>
    <name type="synonym">Anodonta woodiana</name>
    <dbReference type="NCBI Taxonomy" id="1069815"/>
    <lineage>
        <taxon>Eukaryota</taxon>
        <taxon>Metazoa</taxon>
        <taxon>Spiralia</taxon>
        <taxon>Lophotrochozoa</taxon>
        <taxon>Mollusca</taxon>
        <taxon>Bivalvia</taxon>
        <taxon>Autobranchia</taxon>
        <taxon>Heteroconchia</taxon>
        <taxon>Palaeoheterodonta</taxon>
        <taxon>Unionida</taxon>
        <taxon>Unionoidea</taxon>
        <taxon>Unionidae</taxon>
        <taxon>Unioninae</taxon>
        <taxon>Sinanodonta</taxon>
    </lineage>
</organism>
<keyword evidence="3" id="KW-1185">Reference proteome</keyword>
<accession>A0ABD3TH98</accession>
<sequence length="263" mass="28359">MLADKTSERADTGRKNRMAHVKVGVYETKPLYPDSSPSQIEDERTDRKDCPLSPGSFSSDLDLSLEKSGADSDIEYENHSNKSQYCRSPSPKLKAYGCCMAVWNTARPSSIRLPSRSRCRIVPYSFPNPASLPYHSVGLTSGLNSSGTSAFTPFTSHGPHRTRLEFLQSMANPLQRSSAALNVSMPSEASSIGCGLNLSQRLPWTEVSSSIHGLSSIKSCPCGVPSCSMGSSHPGFPIIPGFIPINLGLHPASVLQKAEVKQS</sequence>
<protein>
    <submittedName>
        <fullName evidence="2">Uncharacterized protein</fullName>
    </submittedName>
</protein>
<evidence type="ECO:0000256" key="1">
    <source>
        <dbReference type="SAM" id="MobiDB-lite"/>
    </source>
</evidence>
<dbReference type="Proteomes" id="UP001634394">
    <property type="component" value="Unassembled WGS sequence"/>
</dbReference>
<reference evidence="2 3" key="1">
    <citation type="submission" date="2024-11" db="EMBL/GenBank/DDBJ databases">
        <title>Chromosome-level genome assembly of the freshwater bivalve Anodonta woodiana.</title>
        <authorList>
            <person name="Chen X."/>
        </authorList>
    </citation>
    <scope>NUCLEOTIDE SEQUENCE [LARGE SCALE GENOMIC DNA]</scope>
    <source>
        <strain evidence="2">MN2024</strain>
        <tissue evidence="2">Gills</tissue>
    </source>
</reference>
<proteinExistence type="predicted"/>
<dbReference type="EMBL" id="JBJQND010000018">
    <property type="protein sequence ID" value="KAL3835996.1"/>
    <property type="molecule type" value="Genomic_DNA"/>
</dbReference>
<evidence type="ECO:0000313" key="2">
    <source>
        <dbReference type="EMBL" id="KAL3835996.1"/>
    </source>
</evidence>
<gene>
    <name evidence="2" type="ORF">ACJMK2_021451</name>
</gene>
<dbReference type="AlphaFoldDB" id="A0ABD3TH98"/>
<evidence type="ECO:0000313" key="3">
    <source>
        <dbReference type="Proteomes" id="UP001634394"/>
    </source>
</evidence>
<comment type="caution">
    <text evidence="2">The sequence shown here is derived from an EMBL/GenBank/DDBJ whole genome shotgun (WGS) entry which is preliminary data.</text>
</comment>